<feature type="domain" description="GH18" evidence="1">
    <location>
        <begin position="1"/>
        <end position="214"/>
    </location>
</feature>
<evidence type="ECO:0000313" key="2">
    <source>
        <dbReference type="EMBL" id="KAK7502384.1"/>
    </source>
</evidence>
<dbReference type="PANTHER" id="PTHR11177:SF317">
    <property type="entry name" value="CHITINASE 12-RELATED"/>
    <property type="match status" value="1"/>
</dbReference>
<sequence>MRREITAEFVPLGKERLLLSIDVVANRDKVQYYNAPALAQAMDIVNVMAYDFYGPWEPFLGHHSPLFLSKHDRHDPARNFYSQNQAIVMWERAGVPTKKLVLGFAAYGRSFLMSSLDLNKPGDAYTGQAAAAAPYTGENGIYAYYEVCMKPSKPGWTEVFMQESRVPYVYGRDHRNNQLVWICYDNVESFTEKVTQQCWSAKKSLLSTTPDLVG</sequence>
<dbReference type="Pfam" id="PF00704">
    <property type="entry name" value="Glyco_hydro_18"/>
    <property type="match status" value="1"/>
</dbReference>
<dbReference type="SUPFAM" id="SSF51445">
    <property type="entry name" value="(Trans)glycosidases"/>
    <property type="match status" value="1"/>
</dbReference>
<dbReference type="InterPro" id="IPR050314">
    <property type="entry name" value="Glycosyl_Hydrlase_18"/>
</dbReference>
<proteinExistence type="predicted"/>
<evidence type="ECO:0000259" key="1">
    <source>
        <dbReference type="PROSITE" id="PS51910"/>
    </source>
</evidence>
<gene>
    <name evidence="2" type="ORF">BaRGS_00006337</name>
</gene>
<dbReference type="PROSITE" id="PS51910">
    <property type="entry name" value="GH18_2"/>
    <property type="match status" value="1"/>
</dbReference>
<accession>A0ABD0LS23</accession>
<dbReference type="Gene3D" id="3.20.20.80">
    <property type="entry name" value="Glycosidases"/>
    <property type="match status" value="1"/>
</dbReference>
<name>A0ABD0LS23_9CAEN</name>
<dbReference type="Proteomes" id="UP001519460">
    <property type="component" value="Unassembled WGS sequence"/>
</dbReference>
<dbReference type="AlphaFoldDB" id="A0ABD0LS23"/>
<reference evidence="2 3" key="1">
    <citation type="journal article" date="2023" name="Sci. Data">
        <title>Genome assembly of the Korean intertidal mud-creeper Batillaria attramentaria.</title>
        <authorList>
            <person name="Patra A.K."/>
            <person name="Ho P.T."/>
            <person name="Jun S."/>
            <person name="Lee S.J."/>
            <person name="Kim Y."/>
            <person name="Won Y.J."/>
        </authorList>
    </citation>
    <scope>NUCLEOTIDE SEQUENCE [LARGE SCALE GENOMIC DNA]</scope>
    <source>
        <strain evidence="2">Wonlab-2016</strain>
    </source>
</reference>
<dbReference type="InterPro" id="IPR011583">
    <property type="entry name" value="Chitinase_II/V-like_cat"/>
</dbReference>
<comment type="caution">
    <text evidence="2">The sequence shown here is derived from an EMBL/GenBank/DDBJ whole genome shotgun (WGS) entry which is preliminary data.</text>
</comment>
<dbReference type="InterPro" id="IPR017853">
    <property type="entry name" value="GH"/>
</dbReference>
<dbReference type="SUPFAM" id="SSF54556">
    <property type="entry name" value="Chitinase insertion domain"/>
    <property type="match status" value="1"/>
</dbReference>
<dbReference type="SMART" id="SM00636">
    <property type="entry name" value="Glyco_18"/>
    <property type="match status" value="1"/>
</dbReference>
<keyword evidence="3" id="KW-1185">Reference proteome</keyword>
<dbReference type="PANTHER" id="PTHR11177">
    <property type="entry name" value="CHITINASE"/>
    <property type="match status" value="1"/>
</dbReference>
<dbReference type="InterPro" id="IPR029070">
    <property type="entry name" value="Chitinase_insertion_sf"/>
</dbReference>
<organism evidence="2 3">
    <name type="scientific">Batillaria attramentaria</name>
    <dbReference type="NCBI Taxonomy" id="370345"/>
    <lineage>
        <taxon>Eukaryota</taxon>
        <taxon>Metazoa</taxon>
        <taxon>Spiralia</taxon>
        <taxon>Lophotrochozoa</taxon>
        <taxon>Mollusca</taxon>
        <taxon>Gastropoda</taxon>
        <taxon>Caenogastropoda</taxon>
        <taxon>Sorbeoconcha</taxon>
        <taxon>Cerithioidea</taxon>
        <taxon>Batillariidae</taxon>
        <taxon>Batillaria</taxon>
    </lineage>
</organism>
<evidence type="ECO:0000313" key="3">
    <source>
        <dbReference type="Proteomes" id="UP001519460"/>
    </source>
</evidence>
<dbReference type="EMBL" id="JACVVK020000026">
    <property type="protein sequence ID" value="KAK7502384.1"/>
    <property type="molecule type" value="Genomic_DNA"/>
</dbReference>
<dbReference type="Gene3D" id="3.10.50.10">
    <property type="match status" value="1"/>
</dbReference>
<dbReference type="InterPro" id="IPR001223">
    <property type="entry name" value="Glyco_hydro18_cat"/>
</dbReference>
<protein>
    <recommendedName>
        <fullName evidence="1">GH18 domain-containing protein</fullName>
    </recommendedName>
</protein>